<organism evidence="1 2">
    <name type="scientific">Azotobacter chroococcum NCIMB 8003</name>
    <dbReference type="NCBI Taxonomy" id="1328314"/>
    <lineage>
        <taxon>Bacteria</taxon>
        <taxon>Pseudomonadati</taxon>
        <taxon>Pseudomonadota</taxon>
        <taxon>Gammaproteobacteria</taxon>
        <taxon>Pseudomonadales</taxon>
        <taxon>Pseudomonadaceae</taxon>
        <taxon>Azotobacter</taxon>
    </lineage>
</organism>
<reference evidence="1 2" key="1">
    <citation type="journal article" date="2015" name="PLoS ONE">
        <title>Azotobacter Genomes: The Genome of Azotobacter chroococcum NCIMB 8003 (ATCC 4412).</title>
        <authorList>
            <person name="Robson R.L."/>
            <person name="Jones R."/>
            <person name="Robson R.M."/>
            <person name="Schwartz A."/>
            <person name="Richardson T.H."/>
        </authorList>
    </citation>
    <scope>NUCLEOTIDE SEQUENCE [LARGE SCALE GENOMIC DNA]</scope>
    <source>
        <strain evidence="1 2">NCIMB 8003</strain>
        <plasmid evidence="2">Plasmid pAcX50a</plasmid>
    </source>
</reference>
<gene>
    <name evidence="1" type="ORF">Achr_a10</name>
</gene>
<geneLocation type="plasmid" evidence="1 2">
    <name>pAcX50a</name>
</geneLocation>
<keyword evidence="1" id="KW-0614">Plasmid</keyword>
<evidence type="ECO:0000313" key="2">
    <source>
        <dbReference type="Proteomes" id="UP000068210"/>
    </source>
</evidence>
<sequence length="243" mass="28281">MLANSVICNYSYDMHSLIISSFAKIKNCEYTSAASDLMAFAKELSNSESDSDLDTADKIAKFSEFLREQPNTKIKIENLNAETEELISTLHSRIDDIFRYFESFEEISLYTVERPVFPVDSENQYPFMLIAYNEYLTKKAFDQYKLKEIIKRLENQLAFYISLSQERTFANYHFADKIIKKGKYASFVELKNKQQQYKQIISSIEKSYKTICKASMDLSSLKTNNNALMISLENLLAESRHRI</sequence>
<proteinExistence type="predicted"/>
<dbReference type="EMBL" id="CP010416">
    <property type="protein sequence ID" value="AJE23466.1"/>
    <property type="molecule type" value="Genomic_DNA"/>
</dbReference>
<dbReference type="Proteomes" id="UP000068210">
    <property type="component" value="Plasmid pAcX50a"/>
</dbReference>
<evidence type="ECO:0000313" key="1">
    <source>
        <dbReference type="EMBL" id="AJE23466.1"/>
    </source>
</evidence>
<dbReference type="AlphaFoldDB" id="A0A0C4WRW7"/>
<name>A0A0C4WRW7_9GAMM</name>
<accession>A0A0C4WRW7</accession>
<protein>
    <submittedName>
        <fullName evidence="1">Uncharacterized protein</fullName>
    </submittedName>
</protein>
<dbReference type="HOGENOM" id="CLU_1140757_0_0_6"/>
<dbReference type="KEGG" id="acx:Achr_a10"/>
<keyword evidence="2" id="KW-1185">Reference proteome</keyword>